<reference evidence="6 7" key="1">
    <citation type="submission" date="2019-01" db="EMBL/GenBank/DDBJ databases">
        <title>Genomic insights into a novel species Rhodoferax sp.</title>
        <authorList>
            <person name="Jin L."/>
        </authorList>
    </citation>
    <scope>NUCLEOTIDE SEQUENCE [LARGE SCALE GENOMIC DNA]</scope>
    <source>
        <strain evidence="6 7">CHu59-6-5</strain>
    </source>
</reference>
<dbReference type="AlphaFoldDB" id="A0A515D9G0"/>
<protein>
    <submittedName>
        <fullName evidence="6">EI24 domain-containing protein</fullName>
    </submittedName>
</protein>
<keyword evidence="7" id="KW-1185">Reference proteome</keyword>
<dbReference type="Pfam" id="PF07264">
    <property type="entry name" value="EI24"/>
    <property type="match status" value="1"/>
</dbReference>
<evidence type="ECO:0000256" key="4">
    <source>
        <dbReference type="ARBA" id="ARBA00023136"/>
    </source>
</evidence>
<feature type="transmembrane region" description="Helical" evidence="5">
    <location>
        <begin position="24"/>
        <end position="47"/>
    </location>
</feature>
<feature type="transmembrane region" description="Helical" evidence="5">
    <location>
        <begin position="202"/>
        <end position="221"/>
    </location>
</feature>
<evidence type="ECO:0000313" key="6">
    <source>
        <dbReference type="EMBL" id="QDL37036.1"/>
    </source>
</evidence>
<evidence type="ECO:0000256" key="2">
    <source>
        <dbReference type="ARBA" id="ARBA00022692"/>
    </source>
</evidence>
<keyword evidence="2 5" id="KW-0812">Transmembrane</keyword>
<keyword evidence="3 5" id="KW-1133">Transmembrane helix</keyword>
<dbReference type="InterPro" id="IPR059112">
    <property type="entry name" value="CysZ/EI24"/>
</dbReference>
<dbReference type="EMBL" id="CP035503">
    <property type="protein sequence ID" value="QDL37036.1"/>
    <property type="molecule type" value="Genomic_DNA"/>
</dbReference>
<dbReference type="KEGG" id="rhf:EUB48_06875"/>
<keyword evidence="4 5" id="KW-0472">Membrane</keyword>
<evidence type="ECO:0000313" key="7">
    <source>
        <dbReference type="Proteomes" id="UP000316798"/>
    </source>
</evidence>
<evidence type="ECO:0000256" key="5">
    <source>
        <dbReference type="SAM" id="Phobius"/>
    </source>
</evidence>
<name>A0A515D9G0_9BURK</name>
<organism evidence="6 7">
    <name type="scientific">Rhodoferax sediminis</name>
    <dbReference type="NCBI Taxonomy" id="2509614"/>
    <lineage>
        <taxon>Bacteria</taxon>
        <taxon>Pseudomonadati</taxon>
        <taxon>Pseudomonadota</taxon>
        <taxon>Betaproteobacteria</taxon>
        <taxon>Burkholderiales</taxon>
        <taxon>Comamonadaceae</taxon>
        <taxon>Rhodoferax</taxon>
    </lineage>
</organism>
<feature type="transmembrane region" description="Helical" evidence="5">
    <location>
        <begin position="129"/>
        <end position="152"/>
    </location>
</feature>
<proteinExistence type="predicted"/>
<evidence type="ECO:0000256" key="3">
    <source>
        <dbReference type="ARBA" id="ARBA00022989"/>
    </source>
</evidence>
<dbReference type="Proteomes" id="UP000316798">
    <property type="component" value="Chromosome"/>
</dbReference>
<accession>A0A515D9G0</accession>
<feature type="transmembrane region" description="Helical" evidence="5">
    <location>
        <begin position="87"/>
        <end position="117"/>
    </location>
</feature>
<feature type="transmembrane region" description="Helical" evidence="5">
    <location>
        <begin position="227"/>
        <end position="249"/>
    </location>
</feature>
<feature type="transmembrane region" description="Helical" evidence="5">
    <location>
        <begin position="158"/>
        <end position="181"/>
    </location>
</feature>
<dbReference type="OrthoDB" id="8565703at2"/>
<gene>
    <name evidence="6" type="ORF">EUB48_06875</name>
</gene>
<evidence type="ECO:0000256" key="1">
    <source>
        <dbReference type="ARBA" id="ARBA00004141"/>
    </source>
</evidence>
<comment type="subcellular location">
    <subcellularLocation>
        <location evidence="1">Membrane</location>
        <topology evidence="1">Multi-pass membrane protein</topology>
    </subcellularLocation>
</comment>
<sequence length="300" mass="32773">MLQAMALFLDSFWRAVAYCLRPRVIALSFLPLVIMVGLSLGLGYFFWTPALDWVRGMLDASVWLTHLWSWLEGVGAGNLKTVAAPLIVIFTVTPLLVIVSLLIVAALMTPALVGLVAERRFPTLERKKGGSVLVSILWSLGSTLLAAIALVISIPLWLVPPLILILPPLIWGWLTYRVMAFDALSSHASRDERREIFRRHRGWLLGIGVLSGYLGAAPSIVWASGALFAAAFVILVPVAIWIYTLIFAFSSLWFSHYCLTALENLRAQNTALVPPAPIAPAALPHDLHPDPATTPQTPAS</sequence>